<keyword evidence="2" id="KW-0472">Membrane</keyword>
<keyword evidence="4" id="KW-1185">Reference proteome</keyword>
<dbReference type="GeneID" id="25478705"/>
<accession>U6MPD9</accession>
<dbReference type="RefSeq" id="XP_013433420.1">
    <property type="nucleotide sequence ID" value="XM_013577966.1"/>
</dbReference>
<reference evidence="3" key="2">
    <citation type="submission" date="2013-10" db="EMBL/GenBank/DDBJ databases">
        <authorList>
            <person name="Aslett M."/>
        </authorList>
    </citation>
    <scope>NUCLEOTIDE SEQUENCE [LARGE SCALE GENOMIC DNA]</scope>
    <source>
        <strain evidence="3">Houghton</strain>
    </source>
</reference>
<feature type="region of interest" description="Disordered" evidence="1">
    <location>
        <begin position="289"/>
        <end position="318"/>
    </location>
</feature>
<feature type="compositionally biased region" description="Basic and acidic residues" evidence="1">
    <location>
        <begin position="488"/>
        <end position="502"/>
    </location>
</feature>
<dbReference type="AlphaFoldDB" id="U6MPD9"/>
<evidence type="ECO:0000313" key="3">
    <source>
        <dbReference type="EMBL" id="CDJ64953.1"/>
    </source>
</evidence>
<reference evidence="3" key="1">
    <citation type="submission" date="2013-10" db="EMBL/GenBank/DDBJ databases">
        <title>Genomic analysis of the causative agents of coccidiosis in chickens.</title>
        <authorList>
            <person name="Reid A.J."/>
            <person name="Blake D."/>
            <person name="Billington K."/>
            <person name="Browne H."/>
            <person name="Dunn M."/>
            <person name="Hung S."/>
            <person name="Kawahara F."/>
            <person name="Miranda-Saavedra D."/>
            <person name="Mourier T."/>
            <person name="Nagra H."/>
            <person name="Otto T.D."/>
            <person name="Rawlings N."/>
            <person name="Sanchez A."/>
            <person name="Sanders M."/>
            <person name="Subramaniam C."/>
            <person name="Tay Y."/>
            <person name="Dear P."/>
            <person name="Doerig C."/>
            <person name="Gruber A."/>
            <person name="Parkinson J."/>
            <person name="Shirley M."/>
            <person name="Wan K.L."/>
            <person name="Berriman M."/>
            <person name="Tomley F."/>
            <person name="Pain A."/>
        </authorList>
    </citation>
    <scope>NUCLEOTIDE SEQUENCE [LARGE SCALE GENOMIC DNA]</scope>
    <source>
        <strain evidence="3">Houghton</strain>
    </source>
</reference>
<feature type="region of interest" description="Disordered" evidence="1">
    <location>
        <begin position="482"/>
        <end position="505"/>
    </location>
</feature>
<evidence type="ECO:0000256" key="1">
    <source>
        <dbReference type="SAM" id="MobiDB-lite"/>
    </source>
</evidence>
<keyword evidence="2" id="KW-1133">Transmembrane helix</keyword>
<protein>
    <submittedName>
        <fullName evidence="3">Uncharacterized protein</fullName>
    </submittedName>
</protein>
<proteinExistence type="predicted"/>
<feature type="transmembrane region" description="Helical" evidence="2">
    <location>
        <begin position="51"/>
        <end position="72"/>
    </location>
</feature>
<sequence>MKTTLFCREYQLHRERGDYVASTCDPPLGQGGDIAPVTSPQVVLSKPKLKLIVIASIASLLSGLLFVYSCLFPRGKGKPLGQVRRRLSSSGADRVNWYSSSTSTAECGEILAAAKSIQGKEDFGLPSLDDFMGGIVGAKRQNQDKAKPYTSTAVKVQTEQAEQFQLDELLVDGSRWLADQRQLPSHHLLEPLTPQQLDPAIHDYLKGSHAGLHLPADYAAPEIGGKSDSPFKDGDLFEAGPWLDSFLNADQLQVEDWFLGLVLEQPTPFLSSEAVEQQGDAVPSVLGLREAPKEQPTAGNTDDLDSNESVGEGTTGLTQQLKKVTQNNGWSEGACARKNGAPEVLEEYEHPPLPANIKSPKTHIMASNGSLRTSEACSSYAGLKIDAENGASLNEPELGKAAWWKEVRKGSEAEMANLFVDFAPAWSPAALPAGNLEQENGVAERVDRTTQAKQWNVTRIGIEGNLATNVSVIEAVKTEFVPQSSEAAGEHNRLSAEKHGTEESSQGVLLAPLPQHNPDSEMHAVGHPFQESVCFSLCRDP</sequence>
<evidence type="ECO:0000313" key="4">
    <source>
        <dbReference type="Proteomes" id="UP000030754"/>
    </source>
</evidence>
<dbReference type="OrthoDB" id="10332687at2759"/>
<dbReference type="Proteomes" id="UP000030754">
    <property type="component" value="Unassembled WGS sequence"/>
</dbReference>
<name>U6MPD9_9EIME</name>
<dbReference type="EMBL" id="HG723039">
    <property type="protein sequence ID" value="CDJ64953.1"/>
    <property type="molecule type" value="Genomic_DNA"/>
</dbReference>
<dbReference type="VEuPathDB" id="ToxoDB:ENH_00085780"/>
<gene>
    <name evidence="3" type="ORF">ENH_00085780</name>
</gene>
<keyword evidence="2" id="KW-0812">Transmembrane</keyword>
<organism evidence="3 4">
    <name type="scientific">Eimeria necatrix</name>
    <dbReference type="NCBI Taxonomy" id="51315"/>
    <lineage>
        <taxon>Eukaryota</taxon>
        <taxon>Sar</taxon>
        <taxon>Alveolata</taxon>
        <taxon>Apicomplexa</taxon>
        <taxon>Conoidasida</taxon>
        <taxon>Coccidia</taxon>
        <taxon>Eucoccidiorida</taxon>
        <taxon>Eimeriorina</taxon>
        <taxon>Eimeriidae</taxon>
        <taxon>Eimeria</taxon>
    </lineage>
</organism>
<evidence type="ECO:0000256" key="2">
    <source>
        <dbReference type="SAM" id="Phobius"/>
    </source>
</evidence>